<dbReference type="UniPathway" id="UPA00079"/>
<comment type="catalytic activity">
    <reaction evidence="4">
        <text>chorismate = 3-[(1-carboxyvinyl)-oxy]benzoate + H2O</text>
        <dbReference type="Rhea" id="RHEA:40051"/>
        <dbReference type="ChEBI" id="CHEBI:15377"/>
        <dbReference type="ChEBI" id="CHEBI:29748"/>
        <dbReference type="ChEBI" id="CHEBI:76981"/>
        <dbReference type="EC" id="4.2.1.151"/>
    </reaction>
</comment>
<evidence type="ECO:0000313" key="5">
    <source>
        <dbReference type="EMBL" id="SCE65595.1"/>
    </source>
</evidence>
<dbReference type="Gene3D" id="3.40.190.10">
    <property type="entry name" value="Periplasmic binding protein-like II"/>
    <property type="match status" value="2"/>
</dbReference>
<evidence type="ECO:0000256" key="2">
    <source>
        <dbReference type="ARBA" id="ARBA00022428"/>
    </source>
</evidence>
<organism evidence="5 6">
    <name type="scientific">Micromonospora viridifaciens</name>
    <dbReference type="NCBI Taxonomy" id="1881"/>
    <lineage>
        <taxon>Bacteria</taxon>
        <taxon>Bacillati</taxon>
        <taxon>Actinomycetota</taxon>
        <taxon>Actinomycetes</taxon>
        <taxon>Micromonosporales</taxon>
        <taxon>Micromonosporaceae</taxon>
        <taxon>Micromonospora</taxon>
    </lineage>
</organism>
<dbReference type="PANTHER" id="PTHR37690">
    <property type="entry name" value="CHORISMATE DEHYDRATASE"/>
    <property type="match status" value="1"/>
</dbReference>
<keyword evidence="2 4" id="KW-0474">Menaquinone biosynthesis</keyword>
<dbReference type="HAMAP" id="MF_00995">
    <property type="entry name" value="MqnA"/>
    <property type="match status" value="1"/>
</dbReference>
<dbReference type="SUPFAM" id="SSF53850">
    <property type="entry name" value="Periplasmic binding protein-like II"/>
    <property type="match status" value="1"/>
</dbReference>
<gene>
    <name evidence="4" type="primary">mqnA</name>
    <name evidence="5" type="ORF">GA0074695_0072</name>
</gene>
<dbReference type="InterPro" id="IPR003773">
    <property type="entry name" value="Menaquinone_biosynth"/>
</dbReference>
<dbReference type="AlphaFoldDB" id="A0A1C4U1L5"/>
<dbReference type="PANTHER" id="PTHR37690:SF1">
    <property type="entry name" value="CHORISMATE DEHYDRATASE"/>
    <property type="match status" value="1"/>
</dbReference>
<dbReference type="GO" id="GO:0009234">
    <property type="term" value="P:menaquinone biosynthetic process"/>
    <property type="evidence" value="ECO:0007669"/>
    <property type="project" value="UniProtKB-UniRule"/>
</dbReference>
<reference evidence="6" key="1">
    <citation type="submission" date="2016-06" db="EMBL/GenBank/DDBJ databases">
        <authorList>
            <person name="Varghese N."/>
            <person name="Submissions Spin"/>
        </authorList>
    </citation>
    <scope>NUCLEOTIDE SEQUENCE [LARGE SCALE GENOMIC DNA]</scope>
    <source>
        <strain evidence="6">DSM 43909</strain>
    </source>
</reference>
<sequence length="292" mass="31601">MWRGANVGGMADRIARPRVGHIQFLNCLPIYWGLMRSGALIDVDLHKDSPDRLSAALVAGDLDIGPISHVEYLRHADELLLLPDLAVGSDGPVLSVNVVSTKPLAELDGARVALGSTSRTGVLLARLLLGERYGVRPEYFRCPPDLTQMLLEADAGVLIGDVALRALYEAPRKGLEVTDLGQAWREWTGLPMVFAVWAVRRDFAAAHPGLVKEVHEAFLRSRDLCLAELDQVAEAGARWEPFDAGTLATYFRTLDFSLGERQVAGLREFAGRAAAIGEAPALPAGGPEFFLG</sequence>
<dbReference type="CDD" id="cd13634">
    <property type="entry name" value="PBP2_Sco4506"/>
    <property type="match status" value="1"/>
</dbReference>
<keyword evidence="3 4" id="KW-0456">Lyase</keyword>
<evidence type="ECO:0000256" key="1">
    <source>
        <dbReference type="ARBA" id="ARBA00004863"/>
    </source>
</evidence>
<name>A0A1C4U1L5_MICVI</name>
<comment type="pathway">
    <text evidence="1 4">Quinol/quinone metabolism; menaquinone biosynthesis.</text>
</comment>
<dbReference type="Pfam" id="PF02621">
    <property type="entry name" value="VitK2_biosynth"/>
    <property type="match status" value="1"/>
</dbReference>
<comment type="similarity">
    <text evidence="4">Belongs to the MqnA/MqnD family. MqnA subfamily.</text>
</comment>
<dbReference type="Proteomes" id="UP000198242">
    <property type="component" value="Chromosome I"/>
</dbReference>
<comment type="function">
    <text evidence="4">Catalyzes the dehydration of chorismate into 3-[(1-carboxyvinyl)oxy]benzoate, a step in the biosynthesis of menaquinone (MK, vitamin K2).</text>
</comment>
<dbReference type="InterPro" id="IPR030868">
    <property type="entry name" value="MqnA"/>
</dbReference>
<evidence type="ECO:0000256" key="3">
    <source>
        <dbReference type="ARBA" id="ARBA00023239"/>
    </source>
</evidence>
<protein>
    <recommendedName>
        <fullName evidence="4">Chorismate dehydratase</fullName>
        <ecNumber evidence="4">4.2.1.151</ecNumber>
    </recommendedName>
    <alternativeName>
        <fullName evidence="4">Menaquinone biosynthetic enzyme MqnA</fullName>
    </alternativeName>
</protein>
<dbReference type="EMBL" id="LT607411">
    <property type="protein sequence ID" value="SCE65595.1"/>
    <property type="molecule type" value="Genomic_DNA"/>
</dbReference>
<evidence type="ECO:0000256" key="4">
    <source>
        <dbReference type="HAMAP-Rule" id="MF_00995"/>
    </source>
</evidence>
<proteinExistence type="inferred from homology"/>
<accession>A0A1C4U1L5</accession>
<dbReference type="GO" id="GO:0016836">
    <property type="term" value="F:hydro-lyase activity"/>
    <property type="evidence" value="ECO:0007669"/>
    <property type="project" value="UniProtKB-UniRule"/>
</dbReference>
<evidence type="ECO:0000313" key="6">
    <source>
        <dbReference type="Proteomes" id="UP000198242"/>
    </source>
</evidence>
<keyword evidence="6" id="KW-1185">Reference proteome</keyword>
<dbReference type="EC" id="4.2.1.151" evidence="4"/>